<feature type="compositionally biased region" description="Basic and acidic residues" evidence="2">
    <location>
        <begin position="362"/>
        <end position="371"/>
    </location>
</feature>
<feature type="region of interest" description="Disordered" evidence="2">
    <location>
        <begin position="347"/>
        <end position="371"/>
    </location>
</feature>
<evidence type="ECO:0000256" key="1">
    <source>
        <dbReference type="SAM" id="Coils"/>
    </source>
</evidence>
<feature type="coiled-coil region" evidence="1">
    <location>
        <begin position="171"/>
        <end position="205"/>
    </location>
</feature>
<evidence type="ECO:0000313" key="3">
    <source>
        <dbReference type="EMBL" id="KAJ9144290.1"/>
    </source>
</evidence>
<feature type="coiled-coil region" evidence="1">
    <location>
        <begin position="247"/>
        <end position="274"/>
    </location>
</feature>
<comment type="caution">
    <text evidence="3">The sequence shown here is derived from an EMBL/GenBank/DDBJ whole genome shotgun (WGS) entry which is preliminary data.</text>
</comment>
<dbReference type="EMBL" id="JANBVN010000102">
    <property type="protein sequence ID" value="KAJ9144290.1"/>
    <property type="molecule type" value="Genomic_DNA"/>
</dbReference>
<evidence type="ECO:0000256" key="2">
    <source>
        <dbReference type="SAM" id="MobiDB-lite"/>
    </source>
</evidence>
<dbReference type="AlphaFoldDB" id="A0AA38RXI8"/>
<keyword evidence="4" id="KW-1185">Reference proteome</keyword>
<name>A0AA38RXI8_9PEZI</name>
<keyword evidence="1" id="KW-0175">Coiled coil</keyword>
<feature type="region of interest" description="Disordered" evidence="2">
    <location>
        <begin position="91"/>
        <end position="143"/>
    </location>
</feature>
<dbReference type="Proteomes" id="UP001174691">
    <property type="component" value="Unassembled WGS sequence"/>
</dbReference>
<accession>A0AA38RXI8</accession>
<dbReference type="SUPFAM" id="SSF57997">
    <property type="entry name" value="Tropomyosin"/>
    <property type="match status" value="1"/>
</dbReference>
<evidence type="ECO:0000313" key="4">
    <source>
        <dbReference type="Proteomes" id="UP001174691"/>
    </source>
</evidence>
<reference evidence="3" key="1">
    <citation type="submission" date="2022-07" db="EMBL/GenBank/DDBJ databases">
        <title>Fungi with potential for degradation of polypropylene.</title>
        <authorList>
            <person name="Gostincar C."/>
        </authorList>
    </citation>
    <scope>NUCLEOTIDE SEQUENCE</scope>
    <source>
        <strain evidence="3">EXF-13287</strain>
    </source>
</reference>
<sequence length="371" mass="40053">MAGRTTEGPSTEARKAAAIERFTSVYGVDPIAAFPTVGASVNSLATLATLAQLFSTDRKSLVDLQGYLEMVRRDMSARIIDRHVVEKGRKDYRGTPLNEAKRRYPAALSQAGDANNQGASKRPRRSEVTRASPPVAAEDPTQEPLVSIMKGAVSSAGALLDSYNPTIDQHLTGAKALLADSKQALEQAETQLAKKQQEAQSVSDVISAADPQLNTRLAEARSTLQNREDALQALHAIDGLDIKHDITESLRKRLVRAEKVVKELEAKLATTQEAITKRSSVQDALTQAAKEAVSAQKAVAHCETEAAMLSRQVDAYKILREITVGGVDAIFRLRGAIPDLRSVINGDKSGREEDLVEQDVNGQDHEDNGGQ</sequence>
<proteinExistence type="predicted"/>
<protein>
    <submittedName>
        <fullName evidence="3">Uncharacterized protein</fullName>
    </submittedName>
</protein>
<organism evidence="3 4">
    <name type="scientific">Coniochaeta hoffmannii</name>
    <dbReference type="NCBI Taxonomy" id="91930"/>
    <lineage>
        <taxon>Eukaryota</taxon>
        <taxon>Fungi</taxon>
        <taxon>Dikarya</taxon>
        <taxon>Ascomycota</taxon>
        <taxon>Pezizomycotina</taxon>
        <taxon>Sordariomycetes</taxon>
        <taxon>Sordariomycetidae</taxon>
        <taxon>Coniochaetales</taxon>
        <taxon>Coniochaetaceae</taxon>
        <taxon>Coniochaeta</taxon>
    </lineage>
</organism>
<gene>
    <name evidence="3" type="ORF">NKR19_g6560</name>
</gene>